<feature type="binding site" evidence="5">
    <location>
        <position position="91"/>
    </location>
    <ligand>
        <name>ATP</name>
        <dbReference type="ChEBI" id="CHEBI:30616"/>
    </ligand>
</feature>
<evidence type="ECO:0000256" key="2">
    <source>
        <dbReference type="ARBA" id="ARBA00022741"/>
    </source>
</evidence>
<keyword evidence="1 5" id="KW-0808">Transferase</keyword>
<gene>
    <name evidence="7" type="ORF">HMPREF1039_0999</name>
</gene>
<organism evidence="7 8">
    <name type="scientific">Megasphaera lornae</name>
    <dbReference type="NCBI Taxonomy" id="1000568"/>
    <lineage>
        <taxon>Bacteria</taxon>
        <taxon>Bacillati</taxon>
        <taxon>Bacillota</taxon>
        <taxon>Negativicutes</taxon>
        <taxon>Veillonellales</taxon>
        <taxon>Veillonellaceae</taxon>
        <taxon>Megasphaera</taxon>
    </lineage>
</organism>
<comment type="caution">
    <text evidence="5">Lacks conserved residue(s) required for the propagation of feature annotation.</text>
</comment>
<dbReference type="PANTHER" id="PTHR11547:SF38">
    <property type="entry name" value="ARGININE KINASE 1-RELATED"/>
    <property type="match status" value="1"/>
</dbReference>
<keyword evidence="2 5" id="KW-0547">Nucleotide-binding</keyword>
<feature type="domain" description="Phosphagen kinase C-terminal" evidence="6">
    <location>
        <begin position="23"/>
        <end position="248"/>
    </location>
</feature>
<sequence length="348" mass="39284">MMKVKLDDRPALWQYEAAPEADIVLESRITLHRNLTSYAFSPFLSPEGRRQLSTRIHSCISRLASGEAQTWQWWDAETASVRERAWYIRRHLLLPTEQIVGSAVAVRGDEGAVIRVNTEDHVQISVVHNGLQLARCRECADGYDDRLEAVLPFAFHDEFGYVTANPARLGTGMEVSVLLHLPALVGSRRIARILQRAVRPGLTLYTDAGEEGQVFQLSNQITLGLTEEELIRRVDNAAAVLIQEERKYRRHWQVSKADFLRDRIYRAYGILRYAYRVTEAEGGRLAGAVQWGITSGLLQGPSYTFAALRKVLPAHEEEDAETSVRRRAREIHSILAAVKVQGDDDGKK</sequence>
<dbReference type="Gene3D" id="3.30.590.10">
    <property type="entry name" value="Glutamine synthetase/guanido kinase, catalytic domain"/>
    <property type="match status" value="1"/>
</dbReference>
<keyword evidence="8" id="KW-1185">Reference proteome</keyword>
<evidence type="ECO:0000313" key="7">
    <source>
        <dbReference type="EMBL" id="EGL39751.1"/>
    </source>
</evidence>
<dbReference type="Proteomes" id="UP000004018">
    <property type="component" value="Unassembled WGS sequence"/>
</dbReference>
<name>A0ABP2L562_9FIRM</name>
<evidence type="ECO:0000256" key="4">
    <source>
        <dbReference type="ARBA" id="ARBA00022840"/>
    </source>
</evidence>
<feature type="binding site" evidence="5">
    <location>
        <begin position="174"/>
        <end position="178"/>
    </location>
    <ligand>
        <name>ATP</name>
        <dbReference type="ChEBI" id="CHEBI:30616"/>
    </ligand>
</feature>
<evidence type="ECO:0000313" key="8">
    <source>
        <dbReference type="Proteomes" id="UP000004018"/>
    </source>
</evidence>
<evidence type="ECO:0000259" key="6">
    <source>
        <dbReference type="PROSITE" id="PS51510"/>
    </source>
</evidence>
<dbReference type="InterPro" id="IPR000749">
    <property type="entry name" value="ATP-guanido_PTrfase"/>
</dbReference>
<comment type="caution">
    <text evidence="7">The sequence shown here is derived from an EMBL/GenBank/DDBJ whole genome shotgun (WGS) entry which is preliminary data.</text>
</comment>
<evidence type="ECO:0000256" key="5">
    <source>
        <dbReference type="PROSITE-ProRule" id="PRU00843"/>
    </source>
</evidence>
<dbReference type="InterPro" id="IPR022414">
    <property type="entry name" value="ATP-guanido_PTrfase_cat"/>
</dbReference>
<dbReference type="InterPro" id="IPR014746">
    <property type="entry name" value="Gln_synth/guanido_kin_cat_dom"/>
</dbReference>
<evidence type="ECO:0000256" key="3">
    <source>
        <dbReference type="ARBA" id="ARBA00022777"/>
    </source>
</evidence>
<dbReference type="PANTHER" id="PTHR11547">
    <property type="entry name" value="ARGININE OR CREATINE KINASE"/>
    <property type="match status" value="1"/>
</dbReference>
<feature type="binding site" evidence="5">
    <location>
        <begin position="205"/>
        <end position="210"/>
    </location>
    <ligand>
        <name>ATP</name>
        <dbReference type="ChEBI" id="CHEBI:30616"/>
    </ligand>
</feature>
<keyword evidence="3 5" id="KW-0418">Kinase</keyword>
<dbReference type="Pfam" id="PF00217">
    <property type="entry name" value="ATP-gua_Ptrans"/>
    <property type="match status" value="1"/>
</dbReference>
<dbReference type="RefSeq" id="WP_007391356.1">
    <property type="nucleotide sequence ID" value="NZ_AFIJ01000033.1"/>
</dbReference>
<comment type="similarity">
    <text evidence="5">Belongs to the ATP:guanido phosphotransferase family.</text>
</comment>
<proteinExistence type="inferred from homology"/>
<dbReference type="EMBL" id="AFIJ01000033">
    <property type="protein sequence ID" value="EGL39751.1"/>
    <property type="molecule type" value="Genomic_DNA"/>
</dbReference>
<evidence type="ECO:0000256" key="1">
    <source>
        <dbReference type="ARBA" id="ARBA00022679"/>
    </source>
</evidence>
<protein>
    <submittedName>
        <fullName evidence="7">ATP:guanido phosphotransferase, C-terminal catalytic domain protein</fullName>
    </submittedName>
</protein>
<dbReference type="SUPFAM" id="SSF55931">
    <property type="entry name" value="Glutamine synthetase/guanido kinase"/>
    <property type="match status" value="1"/>
</dbReference>
<feature type="binding site" evidence="5">
    <location>
        <begin position="26"/>
        <end position="30"/>
    </location>
    <ligand>
        <name>ATP</name>
        <dbReference type="ChEBI" id="CHEBI:30616"/>
    </ligand>
</feature>
<accession>A0ABP2L562</accession>
<reference evidence="7 8" key="1">
    <citation type="submission" date="2011-04" db="EMBL/GenBank/DDBJ databases">
        <authorList>
            <person name="Harkins D.M."/>
            <person name="Madupu R."/>
            <person name="Durkin A.S."/>
            <person name="Torralba M."/>
            <person name="Methe B."/>
            <person name="Sutton G.G."/>
            <person name="Nelson K.E."/>
        </authorList>
    </citation>
    <scope>NUCLEOTIDE SEQUENCE [LARGE SCALE GENOMIC DNA]</scope>
    <source>
        <strain evidence="7 8">UPII 199-6</strain>
    </source>
</reference>
<dbReference type="PROSITE" id="PS51510">
    <property type="entry name" value="PHOSPHAGEN_KINASE_C"/>
    <property type="match status" value="1"/>
</dbReference>
<keyword evidence="4 5" id="KW-0067">ATP-binding</keyword>